<reference evidence="2" key="1">
    <citation type="submission" date="2024-03" db="EMBL/GenBank/DDBJ databases">
        <title>WGS assembly of Saponaria officinalis var. Norfolk2.</title>
        <authorList>
            <person name="Jenkins J."/>
            <person name="Shu S."/>
            <person name="Grimwood J."/>
            <person name="Barry K."/>
            <person name="Goodstein D."/>
            <person name="Schmutz J."/>
            <person name="Leebens-Mack J."/>
            <person name="Osbourn A."/>
        </authorList>
    </citation>
    <scope>NUCLEOTIDE SEQUENCE [LARGE SCALE GENOMIC DNA]</scope>
    <source>
        <strain evidence="2">JIC</strain>
    </source>
</reference>
<protein>
    <submittedName>
        <fullName evidence="2">Uncharacterized protein</fullName>
    </submittedName>
</protein>
<dbReference type="AlphaFoldDB" id="A0AAW1HY01"/>
<proteinExistence type="predicted"/>
<dbReference type="Proteomes" id="UP001443914">
    <property type="component" value="Unassembled WGS sequence"/>
</dbReference>
<dbReference type="PANTHER" id="PTHR31170:SF25">
    <property type="entry name" value="BNAA09G04570D PROTEIN"/>
    <property type="match status" value="1"/>
</dbReference>
<dbReference type="EMBL" id="JBDFQZ010000010">
    <property type="protein sequence ID" value="KAK9681945.1"/>
    <property type="molecule type" value="Genomic_DNA"/>
</dbReference>
<sequence>MSELHSDNRFRPCIVSIGITHSPDPTVVHMQAHKWVYMNSLLSRTFSTCPSSCVDAITDLDDESRHYFGSAALGVDTLWLLKLLILDGCFILELLIQYYSKLFNVVTGRDTSLPHDLLAQMVTVFFQPSYLDKPRVPVIERKLHRAHLLNLLLNMYRPTTEVDVVAPPRRLSATKRTFLLNATSLDQVGVKFKSHAKTSSLLDIKFKEGIFEIPTLHISKWTDSFFRNMIAFERCCTDRKPYAASRGILVNDLRSDYEILVMFNRIGRQFGQPEYFYYQEMCDLVDSSYNKMWFMYKSQLEPRYFRSPMAMISIICAAVLVTSTVLHTVNTVLGYYKRKHC</sequence>
<keyword evidence="3" id="KW-1185">Reference proteome</keyword>
<dbReference type="PANTHER" id="PTHR31170">
    <property type="entry name" value="BNAC04G53230D PROTEIN"/>
    <property type="match status" value="1"/>
</dbReference>
<dbReference type="Pfam" id="PF03140">
    <property type="entry name" value="DUF247"/>
    <property type="match status" value="3"/>
</dbReference>
<accession>A0AAW1HY01</accession>
<keyword evidence="1" id="KW-1133">Transmembrane helix</keyword>
<keyword evidence="1" id="KW-0472">Membrane</keyword>
<evidence type="ECO:0000256" key="1">
    <source>
        <dbReference type="SAM" id="Phobius"/>
    </source>
</evidence>
<organism evidence="2 3">
    <name type="scientific">Saponaria officinalis</name>
    <name type="common">Common soapwort</name>
    <name type="synonym">Lychnis saponaria</name>
    <dbReference type="NCBI Taxonomy" id="3572"/>
    <lineage>
        <taxon>Eukaryota</taxon>
        <taxon>Viridiplantae</taxon>
        <taxon>Streptophyta</taxon>
        <taxon>Embryophyta</taxon>
        <taxon>Tracheophyta</taxon>
        <taxon>Spermatophyta</taxon>
        <taxon>Magnoliopsida</taxon>
        <taxon>eudicotyledons</taxon>
        <taxon>Gunneridae</taxon>
        <taxon>Pentapetalae</taxon>
        <taxon>Caryophyllales</taxon>
        <taxon>Caryophyllaceae</taxon>
        <taxon>Caryophylleae</taxon>
        <taxon>Saponaria</taxon>
    </lineage>
</organism>
<keyword evidence="1" id="KW-0812">Transmembrane</keyword>
<evidence type="ECO:0000313" key="3">
    <source>
        <dbReference type="Proteomes" id="UP001443914"/>
    </source>
</evidence>
<feature type="transmembrane region" description="Helical" evidence="1">
    <location>
        <begin position="309"/>
        <end position="336"/>
    </location>
</feature>
<name>A0AAW1HY01_SAPOF</name>
<gene>
    <name evidence="2" type="ORF">RND81_10G038800</name>
</gene>
<dbReference type="InterPro" id="IPR004158">
    <property type="entry name" value="DUF247_pln"/>
</dbReference>
<evidence type="ECO:0000313" key="2">
    <source>
        <dbReference type="EMBL" id="KAK9681945.1"/>
    </source>
</evidence>
<comment type="caution">
    <text evidence="2">The sequence shown here is derived from an EMBL/GenBank/DDBJ whole genome shotgun (WGS) entry which is preliminary data.</text>
</comment>